<sequence length="169" mass="20214">MSIQNSNLTDIDEIFRLYKIATDFQKSKFFVHWPEFKRELIETEIRENRQWKMVIDGRIACIWATTFNDPQIWGERDRDPALYIHRIATNPDFRGNNFVARIVEWAEQYARENDRSYIRMDTIGENRGLIEHYQKCGFEYLGYHKLDSIEGLPDHYALADACLFEIKLL</sequence>
<keyword evidence="3" id="KW-1185">Reference proteome</keyword>
<dbReference type="Pfam" id="PF00583">
    <property type="entry name" value="Acetyltransf_1"/>
    <property type="match status" value="1"/>
</dbReference>
<organism evidence="2 3">
    <name type="scientific">Sulfuricurvum kujiense (strain ATCC BAA-921 / DSM 16994 / JCM 11577 / YK-1)</name>
    <dbReference type="NCBI Taxonomy" id="709032"/>
    <lineage>
        <taxon>Bacteria</taxon>
        <taxon>Pseudomonadati</taxon>
        <taxon>Campylobacterota</taxon>
        <taxon>Epsilonproteobacteria</taxon>
        <taxon>Campylobacterales</taxon>
        <taxon>Sulfurimonadaceae</taxon>
        <taxon>Sulfuricurvum</taxon>
    </lineage>
</organism>
<gene>
    <name evidence="2" type="ordered locus">Sulku_2749</name>
</gene>
<keyword evidence="2" id="KW-0614">Plasmid</keyword>
<geneLocation type="plasmid" evidence="2 3">
    <name>pSULKU02</name>
</geneLocation>
<reference evidence="2 3" key="1">
    <citation type="journal article" date="2012" name="Stand. Genomic Sci.">
        <title>Complete genome sequence of the sulfur compounds oxidizing chemolithoautotroph Sulfuricurvum kujiense type strain (YK-1(T)).</title>
        <authorList>
            <person name="Han C."/>
            <person name="Kotsyurbenko O."/>
            <person name="Chertkov O."/>
            <person name="Held B."/>
            <person name="Lapidus A."/>
            <person name="Nolan M."/>
            <person name="Lucas S."/>
            <person name="Hammon N."/>
            <person name="Deshpande S."/>
            <person name="Cheng J.F."/>
            <person name="Tapia R."/>
            <person name="Goodwin L.A."/>
            <person name="Pitluck S."/>
            <person name="Liolios K."/>
            <person name="Pagani I."/>
            <person name="Ivanova N."/>
            <person name="Mavromatis K."/>
            <person name="Mikhailova N."/>
            <person name="Pati A."/>
            <person name="Chen A."/>
            <person name="Palaniappan K."/>
            <person name="Land M."/>
            <person name="Hauser L."/>
            <person name="Chang Y.J."/>
            <person name="Jeffries C.D."/>
            <person name="Brambilla E.M."/>
            <person name="Rohde M."/>
            <person name="Spring S."/>
            <person name="Sikorski J."/>
            <person name="Goker M."/>
            <person name="Woyke T."/>
            <person name="Bristow J."/>
            <person name="Eisen J.A."/>
            <person name="Markowitz V."/>
            <person name="Hugenholtz P."/>
            <person name="Kyrpides N.C."/>
            <person name="Klenk H.P."/>
            <person name="Detter J.C."/>
        </authorList>
    </citation>
    <scope>NUCLEOTIDE SEQUENCE [LARGE SCALE GENOMIC DNA]</scope>
    <source>
        <strain evidence="3">ATCC BAA-921 / DSM 16994 / JCM 11577 / YK-1</strain>
    </source>
</reference>
<accession>E4U3Y3</accession>
<evidence type="ECO:0000313" key="3">
    <source>
        <dbReference type="Proteomes" id="UP000008721"/>
    </source>
</evidence>
<dbReference type="InterPro" id="IPR016181">
    <property type="entry name" value="Acyl_CoA_acyltransferase"/>
</dbReference>
<dbReference type="PROSITE" id="PS51186">
    <property type="entry name" value="GNAT"/>
    <property type="match status" value="1"/>
</dbReference>
<dbReference type="Gene3D" id="3.40.630.30">
    <property type="match status" value="1"/>
</dbReference>
<feature type="domain" description="N-acetyltransferase" evidence="1">
    <location>
        <begin position="1"/>
        <end position="159"/>
    </location>
</feature>
<protein>
    <submittedName>
        <fullName evidence="2">GCN5-related N-acetyltransferase</fullName>
    </submittedName>
</protein>
<dbReference type="OrthoDB" id="9796381at2"/>
<dbReference type="GO" id="GO:0016747">
    <property type="term" value="F:acyltransferase activity, transferring groups other than amino-acyl groups"/>
    <property type="evidence" value="ECO:0007669"/>
    <property type="project" value="InterPro"/>
</dbReference>
<dbReference type="AlphaFoldDB" id="E4U3Y3"/>
<dbReference type="SUPFAM" id="SSF55729">
    <property type="entry name" value="Acyl-CoA N-acyltransferases (Nat)"/>
    <property type="match status" value="1"/>
</dbReference>
<evidence type="ECO:0000313" key="2">
    <source>
        <dbReference type="EMBL" id="ADR35399.1"/>
    </source>
</evidence>
<dbReference type="KEGG" id="sku:Sulku_2749"/>
<dbReference type="InterPro" id="IPR000182">
    <property type="entry name" value="GNAT_dom"/>
</dbReference>
<evidence type="ECO:0000259" key="1">
    <source>
        <dbReference type="PROSITE" id="PS51186"/>
    </source>
</evidence>
<dbReference type="HOGENOM" id="CLU_013985_13_3_7"/>
<proteinExistence type="predicted"/>
<name>E4U3Y3_SULKY</name>
<dbReference type="EMBL" id="CP002357">
    <property type="protein sequence ID" value="ADR35399.1"/>
    <property type="molecule type" value="Genomic_DNA"/>
</dbReference>
<dbReference type="RefSeq" id="WP_013450010.1">
    <property type="nucleotide sequence ID" value="NC_014755.1"/>
</dbReference>
<dbReference type="Proteomes" id="UP000008721">
    <property type="component" value="Plasmid pSULKU02"/>
</dbReference>
<dbReference type="CDD" id="cd04301">
    <property type="entry name" value="NAT_SF"/>
    <property type="match status" value="1"/>
</dbReference>